<dbReference type="InterPro" id="IPR018644">
    <property type="entry name" value="DUF2071"/>
</dbReference>
<keyword evidence="2" id="KW-1185">Reference proteome</keyword>
<proteinExistence type="predicted"/>
<dbReference type="EMBL" id="JXRQ01000015">
    <property type="protein sequence ID" value="KIL51444.1"/>
    <property type="molecule type" value="Genomic_DNA"/>
</dbReference>
<dbReference type="AlphaFoldDB" id="A0A0C2SBW3"/>
<evidence type="ECO:0000313" key="2">
    <source>
        <dbReference type="Proteomes" id="UP000031950"/>
    </source>
</evidence>
<dbReference type="RefSeq" id="WP_235420670.1">
    <property type="nucleotide sequence ID" value="NZ_JXRQ01000015.1"/>
</dbReference>
<comment type="caution">
    <text evidence="1">The sequence shown here is derived from an EMBL/GenBank/DDBJ whole genome shotgun (WGS) entry which is preliminary data.</text>
</comment>
<dbReference type="SUPFAM" id="SSF160104">
    <property type="entry name" value="Acetoacetate decarboxylase-like"/>
    <property type="match status" value="1"/>
</dbReference>
<reference evidence="1 2" key="1">
    <citation type="submission" date="2015-01" db="EMBL/GenBank/DDBJ databases">
        <title>Genome sequence of Jeotgalibacillus alimentarius.</title>
        <authorList>
            <person name="Goh K.M."/>
            <person name="Chan K.-G."/>
            <person name="Yaakop A.S."/>
            <person name="Ee R."/>
            <person name="Gan H.M."/>
            <person name="Chan C.S."/>
        </authorList>
    </citation>
    <scope>NUCLEOTIDE SEQUENCE [LARGE SCALE GENOMIC DNA]</scope>
    <source>
        <strain evidence="1 2">YKJ-13</strain>
    </source>
</reference>
<gene>
    <name evidence="1" type="ORF">KP77_09560</name>
</gene>
<dbReference type="InterPro" id="IPR023375">
    <property type="entry name" value="ADC_dom_sf"/>
</dbReference>
<organism evidence="1 2">
    <name type="scientific">Jeotgalibacillus alimentarius</name>
    <dbReference type="NCBI Taxonomy" id="135826"/>
    <lineage>
        <taxon>Bacteria</taxon>
        <taxon>Bacillati</taxon>
        <taxon>Bacillota</taxon>
        <taxon>Bacilli</taxon>
        <taxon>Bacillales</taxon>
        <taxon>Caryophanaceae</taxon>
        <taxon>Jeotgalibacillus</taxon>
    </lineage>
</organism>
<protein>
    <recommendedName>
        <fullName evidence="3">DUF2071 domain-containing protein</fullName>
    </recommendedName>
</protein>
<dbReference type="PANTHER" id="PTHR39186:SF1">
    <property type="entry name" value="DUF2071 DOMAIN-CONTAINING PROTEIN"/>
    <property type="match status" value="1"/>
</dbReference>
<dbReference type="PANTHER" id="PTHR39186">
    <property type="entry name" value="DUF2071 FAMILY PROTEIN"/>
    <property type="match status" value="1"/>
</dbReference>
<name>A0A0C2SBW3_9BACL</name>
<evidence type="ECO:0008006" key="3">
    <source>
        <dbReference type="Google" id="ProtNLM"/>
    </source>
</evidence>
<dbReference type="Gene3D" id="2.40.400.10">
    <property type="entry name" value="Acetoacetate decarboxylase-like"/>
    <property type="match status" value="1"/>
</dbReference>
<dbReference type="STRING" id="135826.KP77_09560"/>
<accession>A0A0C2SBW3</accession>
<dbReference type="PATRIC" id="fig|135826.4.peg.952"/>
<sequence>MTDPKNGKWIMGQTWNDLLFAHYPVETEKLRRLIPDCLRLDTYGGQAWVSVVPFEMSDIHFRGLAALKYRKRFSELNVRTYVTFNGKPGIYFFSLDANSPLAVQLANLSYALPYLHADMNVQKHGDTINFKSNRTDKRKPAGSFEGRYAPDGDPFQTTSGTLAWWLTERYALFTVKNNKILRGSIFHEPWTLQSAKASFTLNNVAESAGIELPQTPQLLHFVRKLNVRVWPPEQIGIFHKEKRSGT</sequence>
<evidence type="ECO:0000313" key="1">
    <source>
        <dbReference type="EMBL" id="KIL51444.1"/>
    </source>
</evidence>
<dbReference type="Proteomes" id="UP000031950">
    <property type="component" value="Unassembled WGS sequence"/>
</dbReference>
<dbReference type="Pfam" id="PF09844">
    <property type="entry name" value="DUF2071"/>
    <property type="match status" value="1"/>
</dbReference>